<dbReference type="Proteomes" id="UP000054324">
    <property type="component" value="Unassembled WGS sequence"/>
</dbReference>
<dbReference type="STRING" id="6198.A0A074Z8Z6"/>
<dbReference type="PANTHER" id="PTHR33395:SF22">
    <property type="entry name" value="REVERSE TRANSCRIPTASE DOMAIN-CONTAINING PROTEIN"/>
    <property type="match status" value="1"/>
</dbReference>
<keyword evidence="2" id="KW-1185">Reference proteome</keyword>
<dbReference type="EMBL" id="KL597153">
    <property type="protein sequence ID" value="KER19695.1"/>
    <property type="molecule type" value="Genomic_DNA"/>
</dbReference>
<accession>A0A074Z8Z6</accession>
<proteinExistence type="predicted"/>
<evidence type="ECO:0000313" key="2">
    <source>
        <dbReference type="Proteomes" id="UP000054324"/>
    </source>
</evidence>
<protein>
    <recommendedName>
        <fullName evidence="3">Reverse transcriptase domain-containing protein</fullName>
    </recommendedName>
</protein>
<dbReference type="PANTHER" id="PTHR33395">
    <property type="entry name" value="TRANSCRIPTASE, PUTATIVE-RELATED-RELATED"/>
    <property type="match status" value="1"/>
</dbReference>
<dbReference type="OrthoDB" id="9390935at2759"/>
<dbReference type="RefSeq" id="XP_009176556.1">
    <property type="nucleotide sequence ID" value="XM_009178292.1"/>
</dbReference>
<gene>
    <name evidence="1" type="ORF">T265_11599</name>
</gene>
<evidence type="ECO:0008006" key="3">
    <source>
        <dbReference type="Google" id="ProtNLM"/>
    </source>
</evidence>
<organism evidence="1 2">
    <name type="scientific">Opisthorchis viverrini</name>
    <name type="common">Southeast Asian liver fluke</name>
    <dbReference type="NCBI Taxonomy" id="6198"/>
    <lineage>
        <taxon>Eukaryota</taxon>
        <taxon>Metazoa</taxon>
        <taxon>Spiralia</taxon>
        <taxon>Lophotrochozoa</taxon>
        <taxon>Platyhelminthes</taxon>
        <taxon>Trematoda</taxon>
        <taxon>Digenea</taxon>
        <taxon>Opisthorchiida</taxon>
        <taxon>Opisthorchiata</taxon>
        <taxon>Opisthorchiidae</taxon>
        <taxon>Opisthorchis</taxon>
    </lineage>
</organism>
<evidence type="ECO:0000313" key="1">
    <source>
        <dbReference type="EMBL" id="KER19695.1"/>
    </source>
</evidence>
<dbReference type="AlphaFoldDB" id="A0A074Z8Z6"/>
<name>A0A074Z8Z6_OPIVI</name>
<dbReference type="KEGG" id="ovi:T265_11599"/>
<reference evidence="1 2" key="1">
    <citation type="submission" date="2013-11" db="EMBL/GenBank/DDBJ databases">
        <title>Opisthorchis viverrini - life in the bile duct.</title>
        <authorList>
            <person name="Young N.D."/>
            <person name="Nagarajan N."/>
            <person name="Lin S.J."/>
            <person name="Korhonen P.K."/>
            <person name="Jex A.R."/>
            <person name="Hall R.S."/>
            <person name="Safavi-Hemami H."/>
            <person name="Kaewkong W."/>
            <person name="Bertrand D."/>
            <person name="Gao S."/>
            <person name="Seet Q."/>
            <person name="Wongkham S."/>
            <person name="Teh B.T."/>
            <person name="Wongkham C."/>
            <person name="Intapan P.M."/>
            <person name="Maleewong W."/>
            <person name="Yang X."/>
            <person name="Hu M."/>
            <person name="Wang Z."/>
            <person name="Hofmann A."/>
            <person name="Sternberg P.W."/>
            <person name="Tan P."/>
            <person name="Wang J."/>
            <person name="Gasser R.B."/>
        </authorList>
    </citation>
    <scope>NUCLEOTIDE SEQUENCE [LARGE SCALE GENOMIC DNA]</scope>
</reference>
<dbReference type="CTD" id="20325767"/>
<sequence length="283" mass="31995">MCLAPEAGLPGARAVYAMPSSAEESDNFHSQPRVVETERWPTLDLTQGYERYYKMFGDIRCILQNVWLLSVLLAYEDEDHVIPTVPGDTANYGYQLMSAVRHRRRNNPSAFSLRGRNGEPTNDPTMVSEVYREHYACLCSALASSSHPLLSRRCYEQPLTDLVFTVEDIGQLLHKINPFCALGPHEVHPRILEETSSTLANHLHMVFRQSLDEGCLHFAWKETFVTPIYKTSDRLSPGSCRPISLTSVLCKVMERILKQPVLDHLNSSNLISPAQHGFLPNRS</sequence>
<dbReference type="GeneID" id="20325767"/>